<proteinExistence type="predicted"/>
<feature type="transmembrane region" description="Helical" evidence="1">
    <location>
        <begin position="71"/>
        <end position="89"/>
    </location>
</feature>
<evidence type="ECO:0000256" key="1">
    <source>
        <dbReference type="SAM" id="Phobius"/>
    </source>
</evidence>
<dbReference type="EMBL" id="CP012898">
    <property type="protein sequence ID" value="ALJ06426.1"/>
    <property type="molecule type" value="Genomic_DNA"/>
</dbReference>
<name>A0A0P0DE61_9FLAO</name>
<dbReference type="Proteomes" id="UP000057981">
    <property type="component" value="Chromosome"/>
</dbReference>
<keyword evidence="1" id="KW-1133">Transmembrane helix</keyword>
<reference evidence="2 3" key="1">
    <citation type="submission" date="2015-10" db="EMBL/GenBank/DDBJ databases">
        <authorList>
            <person name="Gilbert D.G."/>
        </authorList>
    </citation>
    <scope>NUCLEOTIDE SEQUENCE [LARGE SCALE GENOMIC DNA]</scope>
    <source>
        <strain evidence="3">HZ-22</strain>
    </source>
</reference>
<keyword evidence="1" id="KW-0812">Transmembrane</keyword>
<evidence type="ECO:0000313" key="3">
    <source>
        <dbReference type="Proteomes" id="UP000057981"/>
    </source>
</evidence>
<dbReference type="STRING" id="1736674.APS56_15345"/>
<sequence>MVLNDIKKLIEKYENGETSLKEEANLKDYFSQEKVASELEVYKPLFTHFIVNQKEQFTKAISLKSKKGGRYKWFSVAAIAVFLIGFYFTKSFNNSDLGTIKDPEIAFNKVSKSLEMISNHLNKGASTVSYLDEVENATSIIFKEQKSR</sequence>
<keyword evidence="3" id="KW-1185">Reference proteome</keyword>
<protein>
    <submittedName>
        <fullName evidence="2">Uncharacterized protein</fullName>
    </submittedName>
</protein>
<keyword evidence="1" id="KW-0472">Membrane</keyword>
<gene>
    <name evidence="2" type="ORF">APS56_15345</name>
</gene>
<organism evidence="2 3">
    <name type="scientific">Pseudalgibacter alginicilyticus</name>
    <dbReference type="NCBI Taxonomy" id="1736674"/>
    <lineage>
        <taxon>Bacteria</taxon>
        <taxon>Pseudomonadati</taxon>
        <taxon>Bacteroidota</taxon>
        <taxon>Flavobacteriia</taxon>
        <taxon>Flavobacteriales</taxon>
        <taxon>Flavobacteriaceae</taxon>
        <taxon>Pseudalgibacter</taxon>
    </lineage>
</organism>
<dbReference type="OrthoDB" id="1098521at2"/>
<dbReference type="KEGG" id="ahz:APS56_15345"/>
<dbReference type="AlphaFoldDB" id="A0A0P0DE61"/>
<dbReference type="RefSeq" id="WP_054730383.1">
    <property type="nucleotide sequence ID" value="NZ_CP012898.1"/>
</dbReference>
<evidence type="ECO:0000313" key="2">
    <source>
        <dbReference type="EMBL" id="ALJ06426.1"/>
    </source>
</evidence>
<accession>A0A0P0DE61</accession>